<evidence type="ECO:0000259" key="1">
    <source>
        <dbReference type="PROSITE" id="PS50404"/>
    </source>
</evidence>
<name>L1IYI7_GUITC</name>
<proteinExistence type="predicted"/>
<dbReference type="STRING" id="905079.L1IYI7"/>
<keyword evidence="5" id="KW-1185">Reference proteome</keyword>
<dbReference type="InterPro" id="IPR036249">
    <property type="entry name" value="Thioredoxin-like_sf"/>
</dbReference>
<dbReference type="AlphaFoldDB" id="L1IYI7"/>
<dbReference type="Proteomes" id="UP000011087">
    <property type="component" value="Unassembled WGS sequence"/>
</dbReference>
<dbReference type="SUPFAM" id="SSF47616">
    <property type="entry name" value="GST C-terminal domain-like"/>
    <property type="match status" value="1"/>
</dbReference>
<organism evidence="3">
    <name type="scientific">Guillardia theta (strain CCMP2712)</name>
    <name type="common">Cryptophyte</name>
    <dbReference type="NCBI Taxonomy" id="905079"/>
    <lineage>
        <taxon>Eukaryota</taxon>
        <taxon>Cryptophyceae</taxon>
        <taxon>Pyrenomonadales</taxon>
        <taxon>Geminigeraceae</taxon>
        <taxon>Guillardia</taxon>
    </lineage>
</organism>
<dbReference type="SFLD" id="SFLDG01205">
    <property type="entry name" value="AMPS.1"/>
    <property type="match status" value="1"/>
</dbReference>
<dbReference type="SUPFAM" id="SSF52833">
    <property type="entry name" value="Thioredoxin-like"/>
    <property type="match status" value="1"/>
</dbReference>
<dbReference type="PROSITE" id="PS50405">
    <property type="entry name" value="GST_CTER"/>
    <property type="match status" value="1"/>
</dbReference>
<dbReference type="InterPro" id="IPR036282">
    <property type="entry name" value="Glutathione-S-Trfase_C_sf"/>
</dbReference>
<dbReference type="SFLD" id="SFLDG00363">
    <property type="entry name" value="AMPS_(cytGST):_Alpha-__Mu-__Pi"/>
    <property type="match status" value="1"/>
</dbReference>
<evidence type="ECO:0008006" key="6">
    <source>
        <dbReference type="Google" id="ProtNLM"/>
    </source>
</evidence>
<sequence>MAMKLVYFDLRGKAEVLRLMLHVAGQEFDDCPGGVNKADWDSQLLFGQLPLLIDGDRKIVQSGAIARYLASKLNLCGSTEDDKLLCDQLYEGAEDVFQALWPACTKYRGGSPEALEKVLAEGGNVHKYLTRFNAILEGKKFFLGETFSYADLALYNVLTLSSAIDVNNYIAPNFPNIKKHFDAVEAHPKIDAYNKSGKRRPPFEPFTF</sequence>
<dbReference type="SFLD" id="SFLDS00019">
    <property type="entry name" value="Glutathione_Transferase_(cytos"/>
    <property type="match status" value="1"/>
</dbReference>
<dbReference type="Gene3D" id="1.20.1050.130">
    <property type="match status" value="1"/>
</dbReference>
<dbReference type="InterPro" id="IPR004045">
    <property type="entry name" value="Glutathione_S-Trfase_N"/>
</dbReference>
<feature type="domain" description="GST N-terminal" evidence="1">
    <location>
        <begin position="1"/>
        <end position="77"/>
    </location>
</feature>
<dbReference type="OMA" id="KKSCVFG"/>
<dbReference type="InterPro" id="IPR040079">
    <property type="entry name" value="Glutathione_S-Trfase"/>
</dbReference>
<dbReference type="InterPro" id="IPR004046">
    <property type="entry name" value="GST_C"/>
</dbReference>
<evidence type="ECO:0000313" key="4">
    <source>
        <dbReference type="EnsemblProtists" id="EKX41281"/>
    </source>
</evidence>
<dbReference type="EMBL" id="JH993025">
    <property type="protein sequence ID" value="EKX41281.1"/>
    <property type="molecule type" value="Genomic_DNA"/>
</dbReference>
<dbReference type="InterPro" id="IPR010987">
    <property type="entry name" value="Glutathione-S-Trfase_C-like"/>
</dbReference>
<dbReference type="eggNOG" id="KOG1695">
    <property type="taxonomic scope" value="Eukaryota"/>
</dbReference>
<reference evidence="3 5" key="1">
    <citation type="journal article" date="2012" name="Nature">
        <title>Algal genomes reveal evolutionary mosaicism and the fate of nucleomorphs.</title>
        <authorList>
            <consortium name="DOE Joint Genome Institute"/>
            <person name="Curtis B.A."/>
            <person name="Tanifuji G."/>
            <person name="Burki F."/>
            <person name="Gruber A."/>
            <person name="Irimia M."/>
            <person name="Maruyama S."/>
            <person name="Arias M.C."/>
            <person name="Ball S.G."/>
            <person name="Gile G.H."/>
            <person name="Hirakawa Y."/>
            <person name="Hopkins J.F."/>
            <person name="Kuo A."/>
            <person name="Rensing S.A."/>
            <person name="Schmutz J."/>
            <person name="Symeonidi A."/>
            <person name="Elias M."/>
            <person name="Eveleigh R.J."/>
            <person name="Herman E.K."/>
            <person name="Klute M.J."/>
            <person name="Nakayama T."/>
            <person name="Obornik M."/>
            <person name="Reyes-Prieto A."/>
            <person name="Armbrust E.V."/>
            <person name="Aves S.J."/>
            <person name="Beiko R.G."/>
            <person name="Coutinho P."/>
            <person name="Dacks J.B."/>
            <person name="Durnford D.G."/>
            <person name="Fast N.M."/>
            <person name="Green B.R."/>
            <person name="Grisdale C.J."/>
            <person name="Hempel F."/>
            <person name="Henrissat B."/>
            <person name="Hoppner M.P."/>
            <person name="Ishida K."/>
            <person name="Kim E."/>
            <person name="Koreny L."/>
            <person name="Kroth P.G."/>
            <person name="Liu Y."/>
            <person name="Malik S.B."/>
            <person name="Maier U.G."/>
            <person name="McRose D."/>
            <person name="Mock T."/>
            <person name="Neilson J.A."/>
            <person name="Onodera N.T."/>
            <person name="Poole A.M."/>
            <person name="Pritham E.J."/>
            <person name="Richards T.A."/>
            <person name="Rocap G."/>
            <person name="Roy S.W."/>
            <person name="Sarai C."/>
            <person name="Schaack S."/>
            <person name="Shirato S."/>
            <person name="Slamovits C.H."/>
            <person name="Spencer D.F."/>
            <person name="Suzuki S."/>
            <person name="Worden A.Z."/>
            <person name="Zauner S."/>
            <person name="Barry K."/>
            <person name="Bell C."/>
            <person name="Bharti A.K."/>
            <person name="Crow J.A."/>
            <person name="Grimwood J."/>
            <person name="Kramer R."/>
            <person name="Lindquist E."/>
            <person name="Lucas S."/>
            <person name="Salamov A."/>
            <person name="McFadden G.I."/>
            <person name="Lane C.E."/>
            <person name="Keeling P.J."/>
            <person name="Gray M.W."/>
            <person name="Grigoriev I.V."/>
            <person name="Archibald J.M."/>
        </authorList>
    </citation>
    <scope>NUCLEOTIDE SEQUENCE</scope>
    <source>
        <strain evidence="3 5">CCMP2712</strain>
    </source>
</reference>
<dbReference type="GO" id="GO:0004364">
    <property type="term" value="F:glutathione transferase activity"/>
    <property type="evidence" value="ECO:0007669"/>
    <property type="project" value="TreeGrafter"/>
</dbReference>
<dbReference type="GO" id="GO:0006749">
    <property type="term" value="P:glutathione metabolic process"/>
    <property type="evidence" value="ECO:0007669"/>
    <property type="project" value="TreeGrafter"/>
</dbReference>
<dbReference type="HOGENOM" id="CLU_039475_1_0_1"/>
<dbReference type="InterPro" id="IPR050213">
    <property type="entry name" value="GST_superfamily"/>
</dbReference>
<dbReference type="KEGG" id="gtt:GUITHDRAFT_112743"/>
<dbReference type="Pfam" id="PF14497">
    <property type="entry name" value="GST_C_3"/>
    <property type="match status" value="1"/>
</dbReference>
<evidence type="ECO:0000259" key="2">
    <source>
        <dbReference type="PROSITE" id="PS50405"/>
    </source>
</evidence>
<protein>
    <recommendedName>
        <fullName evidence="6">Glutathione S-transferase</fullName>
    </recommendedName>
</protein>
<dbReference type="GeneID" id="17297858"/>
<dbReference type="EnsemblProtists" id="EKX41281">
    <property type="protein sequence ID" value="EKX41281"/>
    <property type="gene ID" value="GUITHDRAFT_112743"/>
</dbReference>
<feature type="domain" description="GST C-terminal" evidence="2">
    <location>
        <begin position="79"/>
        <end position="203"/>
    </location>
</feature>
<dbReference type="PaxDb" id="55529-EKX41281"/>
<dbReference type="PANTHER" id="PTHR11571">
    <property type="entry name" value="GLUTATHIONE S-TRANSFERASE"/>
    <property type="match status" value="1"/>
</dbReference>
<evidence type="ECO:0000313" key="3">
    <source>
        <dbReference type="EMBL" id="EKX41281.1"/>
    </source>
</evidence>
<accession>L1IYI7</accession>
<reference evidence="5" key="2">
    <citation type="submission" date="2012-11" db="EMBL/GenBank/DDBJ databases">
        <authorList>
            <person name="Kuo A."/>
            <person name="Curtis B.A."/>
            <person name="Tanifuji G."/>
            <person name="Burki F."/>
            <person name="Gruber A."/>
            <person name="Irimia M."/>
            <person name="Maruyama S."/>
            <person name="Arias M.C."/>
            <person name="Ball S.G."/>
            <person name="Gile G.H."/>
            <person name="Hirakawa Y."/>
            <person name="Hopkins J.F."/>
            <person name="Rensing S.A."/>
            <person name="Schmutz J."/>
            <person name="Symeonidi A."/>
            <person name="Elias M."/>
            <person name="Eveleigh R.J."/>
            <person name="Herman E.K."/>
            <person name="Klute M.J."/>
            <person name="Nakayama T."/>
            <person name="Obornik M."/>
            <person name="Reyes-Prieto A."/>
            <person name="Armbrust E.V."/>
            <person name="Aves S.J."/>
            <person name="Beiko R.G."/>
            <person name="Coutinho P."/>
            <person name="Dacks J.B."/>
            <person name="Durnford D.G."/>
            <person name="Fast N.M."/>
            <person name="Green B.R."/>
            <person name="Grisdale C."/>
            <person name="Hempe F."/>
            <person name="Henrissat B."/>
            <person name="Hoppner M.P."/>
            <person name="Ishida K.-I."/>
            <person name="Kim E."/>
            <person name="Koreny L."/>
            <person name="Kroth P.G."/>
            <person name="Liu Y."/>
            <person name="Malik S.-B."/>
            <person name="Maier U.G."/>
            <person name="McRose D."/>
            <person name="Mock T."/>
            <person name="Neilson J.A."/>
            <person name="Onodera N.T."/>
            <person name="Poole A.M."/>
            <person name="Pritham E.J."/>
            <person name="Richards T.A."/>
            <person name="Rocap G."/>
            <person name="Roy S.W."/>
            <person name="Sarai C."/>
            <person name="Schaack S."/>
            <person name="Shirato S."/>
            <person name="Slamovits C.H."/>
            <person name="Spencer D.F."/>
            <person name="Suzuki S."/>
            <person name="Worden A.Z."/>
            <person name="Zauner S."/>
            <person name="Barry K."/>
            <person name="Bell C."/>
            <person name="Bharti A.K."/>
            <person name="Crow J.A."/>
            <person name="Grimwood J."/>
            <person name="Kramer R."/>
            <person name="Lindquist E."/>
            <person name="Lucas S."/>
            <person name="Salamov A."/>
            <person name="McFadden G.I."/>
            <person name="Lane C.E."/>
            <person name="Keeling P.J."/>
            <person name="Gray M.W."/>
            <person name="Grigoriev I.V."/>
            <person name="Archibald J.M."/>
        </authorList>
    </citation>
    <scope>NUCLEOTIDE SEQUENCE</scope>
    <source>
        <strain evidence="5">CCMP2712</strain>
    </source>
</reference>
<dbReference type="RefSeq" id="XP_005828261.1">
    <property type="nucleotide sequence ID" value="XM_005828204.1"/>
</dbReference>
<dbReference type="Pfam" id="PF02798">
    <property type="entry name" value="GST_N"/>
    <property type="match status" value="1"/>
</dbReference>
<dbReference type="CDD" id="cd03039">
    <property type="entry name" value="GST_N_Sigma_like"/>
    <property type="match status" value="1"/>
</dbReference>
<dbReference type="OrthoDB" id="4951845at2759"/>
<evidence type="ECO:0000313" key="5">
    <source>
        <dbReference type="Proteomes" id="UP000011087"/>
    </source>
</evidence>
<dbReference type="PROSITE" id="PS50404">
    <property type="entry name" value="GST_NTER"/>
    <property type="match status" value="1"/>
</dbReference>
<reference evidence="4" key="3">
    <citation type="submission" date="2015-06" db="UniProtKB">
        <authorList>
            <consortium name="EnsemblProtists"/>
        </authorList>
    </citation>
    <scope>IDENTIFICATION</scope>
</reference>
<gene>
    <name evidence="3" type="ORF">GUITHDRAFT_112743</name>
</gene>